<evidence type="ECO:0000256" key="2">
    <source>
        <dbReference type="SAM" id="SignalP"/>
    </source>
</evidence>
<comment type="caution">
    <text evidence="3">The sequence shown here is derived from an EMBL/GenBank/DDBJ whole genome shotgun (WGS) entry which is preliminary data.</text>
</comment>
<keyword evidence="4" id="KW-1185">Reference proteome</keyword>
<dbReference type="PANTHER" id="PTHR36182:SF1">
    <property type="entry name" value="PROTEIN, PUTATIVE (AFU_ORTHOLOGUE AFUA_6G10930)-RELATED"/>
    <property type="match status" value="1"/>
</dbReference>
<evidence type="ECO:0000256" key="1">
    <source>
        <dbReference type="SAM" id="MobiDB-lite"/>
    </source>
</evidence>
<feature type="compositionally biased region" description="Polar residues" evidence="1">
    <location>
        <begin position="264"/>
        <end position="273"/>
    </location>
</feature>
<evidence type="ECO:0000313" key="4">
    <source>
        <dbReference type="Proteomes" id="UP001479436"/>
    </source>
</evidence>
<feature type="region of interest" description="Disordered" evidence="1">
    <location>
        <begin position="191"/>
        <end position="289"/>
    </location>
</feature>
<reference evidence="3 4" key="1">
    <citation type="submission" date="2023-04" db="EMBL/GenBank/DDBJ databases">
        <title>Genome of Basidiobolus ranarum AG-B5.</title>
        <authorList>
            <person name="Stajich J.E."/>
            <person name="Carter-House D."/>
            <person name="Gryganskyi A."/>
        </authorList>
    </citation>
    <scope>NUCLEOTIDE SEQUENCE [LARGE SCALE GENOMIC DNA]</scope>
    <source>
        <strain evidence="3 4">AG-B5</strain>
    </source>
</reference>
<sequence length="329" mass="35034">MIFSNLSLPAFALLALAPYALGHMELVQPPPRQSKYNPTYKGTPDYDMVAPLEQGRWPYPCRGYGQGGVVETIKAGDSLPVKIGGGAPHNGGHCQFALSYDDKTFVVLKDIFDDCLIASRDYSIQIPAGAPSGRATFAWAWINKTGNREYYMNCADIEVQGSSSGSITGPKLLVANLPGYVTIPEFPHGEYSGKDLFPKRPTVKVTGNGSDIVNPEPSTPTKPTSTAKPTKPATTAKPTKPATSVKPTKPTATGKPPKPVTTTSAKPTETSKPGNGGDKPGRCSGYETKCVNPGESREFKVCSNGYEYTQRCAPGTVCRGGINQMSCGY</sequence>
<dbReference type="EMBL" id="JASJQH010001511">
    <property type="protein sequence ID" value="KAK9761190.1"/>
    <property type="molecule type" value="Genomic_DNA"/>
</dbReference>
<dbReference type="Proteomes" id="UP001479436">
    <property type="component" value="Unassembled WGS sequence"/>
</dbReference>
<evidence type="ECO:0000313" key="3">
    <source>
        <dbReference type="EMBL" id="KAK9761190.1"/>
    </source>
</evidence>
<keyword evidence="2" id="KW-0732">Signal</keyword>
<feature type="signal peptide" evidence="2">
    <location>
        <begin position="1"/>
        <end position="22"/>
    </location>
</feature>
<feature type="compositionally biased region" description="Low complexity" evidence="1">
    <location>
        <begin position="219"/>
        <end position="263"/>
    </location>
</feature>
<dbReference type="PANTHER" id="PTHR36182">
    <property type="entry name" value="PROTEIN, PUTATIVE (AFU_ORTHOLOGUE AFUA_6G10930)-RELATED"/>
    <property type="match status" value="1"/>
</dbReference>
<proteinExistence type="predicted"/>
<organism evidence="3 4">
    <name type="scientific">Basidiobolus ranarum</name>
    <dbReference type="NCBI Taxonomy" id="34480"/>
    <lineage>
        <taxon>Eukaryota</taxon>
        <taxon>Fungi</taxon>
        <taxon>Fungi incertae sedis</taxon>
        <taxon>Zoopagomycota</taxon>
        <taxon>Entomophthoromycotina</taxon>
        <taxon>Basidiobolomycetes</taxon>
        <taxon>Basidiobolales</taxon>
        <taxon>Basidiobolaceae</taxon>
        <taxon>Basidiobolus</taxon>
    </lineage>
</organism>
<protein>
    <submittedName>
        <fullName evidence="3">Uncharacterized protein</fullName>
    </submittedName>
</protein>
<feature type="chain" id="PRO_5045596783" evidence="2">
    <location>
        <begin position="23"/>
        <end position="329"/>
    </location>
</feature>
<name>A0ABR2WI55_9FUNG</name>
<dbReference type="Gene3D" id="2.70.50.70">
    <property type="match status" value="1"/>
</dbReference>
<gene>
    <name evidence="3" type="ORF">K7432_014083</name>
</gene>
<accession>A0ABR2WI55</accession>